<evidence type="ECO:0000313" key="1">
    <source>
        <dbReference type="EMBL" id="KAJ3038747.1"/>
    </source>
</evidence>
<gene>
    <name evidence="1" type="ORF">HK097_003038</name>
</gene>
<proteinExistence type="predicted"/>
<protein>
    <submittedName>
        <fullName evidence="1">Uncharacterized protein</fullName>
    </submittedName>
</protein>
<sequence length="111" mass="12019">MEVNDPKLLITNDEIQRGGPTSCCISYFYFRMVLGAAPALPGQDQPFQGPISVMGKGNNGLAEMKKSLNNAGVQWAVFRDNGRILLVHLVPEQTPKSQLTAVQTMGKSIAT</sequence>
<accession>A0AAD5S4H0</accession>
<evidence type="ECO:0000313" key="2">
    <source>
        <dbReference type="Proteomes" id="UP001212841"/>
    </source>
</evidence>
<dbReference type="AlphaFoldDB" id="A0AAD5S4H0"/>
<comment type="caution">
    <text evidence="1">The sequence shown here is derived from an EMBL/GenBank/DDBJ whole genome shotgun (WGS) entry which is preliminary data.</text>
</comment>
<reference evidence="1" key="1">
    <citation type="submission" date="2020-05" db="EMBL/GenBank/DDBJ databases">
        <title>Phylogenomic resolution of chytrid fungi.</title>
        <authorList>
            <person name="Stajich J.E."/>
            <person name="Amses K."/>
            <person name="Simmons R."/>
            <person name="Seto K."/>
            <person name="Myers J."/>
            <person name="Bonds A."/>
            <person name="Quandt C.A."/>
            <person name="Barry K."/>
            <person name="Liu P."/>
            <person name="Grigoriev I."/>
            <person name="Longcore J.E."/>
            <person name="James T.Y."/>
        </authorList>
    </citation>
    <scope>NUCLEOTIDE SEQUENCE</scope>
    <source>
        <strain evidence="1">JEL0318</strain>
    </source>
</reference>
<name>A0AAD5S4H0_9FUNG</name>
<organism evidence="1 2">
    <name type="scientific">Rhizophlyctis rosea</name>
    <dbReference type="NCBI Taxonomy" id="64517"/>
    <lineage>
        <taxon>Eukaryota</taxon>
        <taxon>Fungi</taxon>
        <taxon>Fungi incertae sedis</taxon>
        <taxon>Chytridiomycota</taxon>
        <taxon>Chytridiomycota incertae sedis</taxon>
        <taxon>Chytridiomycetes</taxon>
        <taxon>Rhizophlyctidales</taxon>
        <taxon>Rhizophlyctidaceae</taxon>
        <taxon>Rhizophlyctis</taxon>
    </lineage>
</organism>
<feature type="non-terminal residue" evidence="1">
    <location>
        <position position="111"/>
    </location>
</feature>
<keyword evidence="2" id="KW-1185">Reference proteome</keyword>
<dbReference type="Proteomes" id="UP001212841">
    <property type="component" value="Unassembled WGS sequence"/>
</dbReference>
<dbReference type="EMBL" id="JADGJD010001699">
    <property type="protein sequence ID" value="KAJ3038747.1"/>
    <property type="molecule type" value="Genomic_DNA"/>
</dbReference>